<dbReference type="Proteomes" id="UP000000323">
    <property type="component" value="Chromosome 2"/>
</dbReference>
<dbReference type="SUPFAM" id="SSF50182">
    <property type="entry name" value="Sm-like ribonucleoproteins"/>
    <property type="match status" value="1"/>
</dbReference>
<evidence type="ECO:0000313" key="8">
    <source>
        <dbReference type="Proteomes" id="UP000000323"/>
    </source>
</evidence>
<feature type="transmembrane region" description="Helical" evidence="5">
    <location>
        <begin position="173"/>
        <end position="195"/>
    </location>
</feature>
<dbReference type="PANTHER" id="PTHR30221:SF1">
    <property type="entry name" value="SMALL-CONDUCTANCE MECHANOSENSITIVE CHANNEL"/>
    <property type="match status" value="1"/>
</dbReference>
<keyword evidence="4 5" id="KW-0472">Membrane</keyword>
<dbReference type="InterPro" id="IPR023408">
    <property type="entry name" value="MscS_beta-dom_sf"/>
</dbReference>
<feature type="transmembrane region" description="Helical" evidence="5">
    <location>
        <begin position="146"/>
        <end position="167"/>
    </location>
</feature>
<dbReference type="InterPro" id="IPR006685">
    <property type="entry name" value="MscS_channel_2nd"/>
</dbReference>
<dbReference type="eggNOG" id="COG0668">
    <property type="taxonomic scope" value="Bacteria"/>
</dbReference>
<comment type="subcellular location">
    <subcellularLocation>
        <location evidence="1">Membrane</location>
    </subcellularLocation>
</comment>
<accession>D1CIE9</accession>
<reference evidence="8" key="1">
    <citation type="journal article" date="2010" name="Stand. Genomic Sci.">
        <title>Complete genome sequence of 'Thermobaculum terrenum' type strain (YNP1).</title>
        <authorList>
            <person name="Kiss H."/>
            <person name="Cleland D."/>
            <person name="Lapidus A."/>
            <person name="Lucas S."/>
            <person name="Glavina Del Rio T."/>
            <person name="Nolan M."/>
            <person name="Tice H."/>
            <person name="Han C."/>
            <person name="Goodwin L."/>
            <person name="Pitluck S."/>
            <person name="Liolios K."/>
            <person name="Ivanova N."/>
            <person name="Mavromatis K."/>
            <person name="Ovchinnikova G."/>
            <person name="Pati A."/>
            <person name="Chen A."/>
            <person name="Palaniappan K."/>
            <person name="Land M."/>
            <person name="Hauser L."/>
            <person name="Chang Y."/>
            <person name="Jeffries C."/>
            <person name="Lu M."/>
            <person name="Brettin T."/>
            <person name="Detter J."/>
            <person name="Goker M."/>
            <person name="Tindall B."/>
            <person name="Beck B."/>
            <person name="McDermott T."/>
            <person name="Woyke T."/>
            <person name="Bristow J."/>
            <person name="Eisen J."/>
            <person name="Markowitz V."/>
            <person name="Hugenholtz P."/>
            <person name="Kyrpides N."/>
            <person name="Klenk H."/>
            <person name="Cheng J."/>
        </authorList>
    </citation>
    <scope>NUCLEOTIDE SEQUENCE [LARGE SCALE GENOMIC DNA]</scope>
    <source>
        <strain evidence="8">ATCC BAA-798 / YNP1</strain>
    </source>
</reference>
<keyword evidence="3 5" id="KW-1133">Transmembrane helix</keyword>
<dbReference type="InterPro" id="IPR045275">
    <property type="entry name" value="MscS_archaea/bacteria_type"/>
</dbReference>
<feature type="transmembrane region" description="Helical" evidence="5">
    <location>
        <begin position="75"/>
        <end position="98"/>
    </location>
</feature>
<dbReference type="HOGENOM" id="CLU_049564_1_2_0"/>
<dbReference type="Pfam" id="PF05552">
    <property type="entry name" value="MS_channel_1st_1"/>
    <property type="match status" value="2"/>
</dbReference>
<dbReference type="GO" id="GO:0016020">
    <property type="term" value="C:membrane"/>
    <property type="evidence" value="ECO:0007669"/>
    <property type="project" value="UniProtKB-SubCell"/>
</dbReference>
<dbReference type="PANTHER" id="PTHR30221">
    <property type="entry name" value="SMALL-CONDUCTANCE MECHANOSENSITIVE CHANNEL"/>
    <property type="match status" value="1"/>
</dbReference>
<dbReference type="Pfam" id="PF00924">
    <property type="entry name" value="MS_channel_2nd"/>
    <property type="match status" value="1"/>
</dbReference>
<dbReference type="Gene3D" id="1.10.287.1260">
    <property type="match status" value="1"/>
</dbReference>
<dbReference type="EMBL" id="CP001826">
    <property type="protein sequence ID" value="ACZ43520.1"/>
    <property type="molecule type" value="Genomic_DNA"/>
</dbReference>
<dbReference type="InterPro" id="IPR010920">
    <property type="entry name" value="LSM_dom_sf"/>
</dbReference>
<evidence type="ECO:0000313" key="7">
    <source>
        <dbReference type="EMBL" id="ACZ43520.1"/>
    </source>
</evidence>
<organism evidence="7 8">
    <name type="scientific">Thermobaculum terrenum (strain ATCC BAA-798 / CCMEE 7001 / YNP1)</name>
    <dbReference type="NCBI Taxonomy" id="525904"/>
    <lineage>
        <taxon>Bacteria</taxon>
        <taxon>Bacillati</taxon>
        <taxon>Chloroflexota</taxon>
        <taxon>Chloroflexia</taxon>
        <taxon>Candidatus Thermobaculales</taxon>
        <taxon>Candidatus Thermobaculaceae</taxon>
        <taxon>Thermobaculum</taxon>
    </lineage>
</organism>
<gene>
    <name evidence="7" type="ordered locus">Tter_2632</name>
</gene>
<evidence type="ECO:0000256" key="3">
    <source>
        <dbReference type="ARBA" id="ARBA00022989"/>
    </source>
</evidence>
<evidence type="ECO:0000256" key="5">
    <source>
        <dbReference type="SAM" id="Phobius"/>
    </source>
</evidence>
<feature type="domain" description="Mechanosensitive ion channel MscS" evidence="6">
    <location>
        <begin position="210"/>
        <end position="257"/>
    </location>
</feature>
<dbReference type="InterPro" id="IPR008910">
    <property type="entry name" value="MSC_TM_helix"/>
</dbReference>
<proteinExistence type="predicted"/>
<name>D1CIE9_THET1</name>
<protein>
    <submittedName>
        <fullName evidence="7">Conserved TM helix repeat-containing protein</fullName>
    </submittedName>
</protein>
<evidence type="ECO:0000256" key="2">
    <source>
        <dbReference type="ARBA" id="ARBA00022692"/>
    </source>
</evidence>
<dbReference type="STRING" id="525904.Tter_2632"/>
<dbReference type="Gene3D" id="2.30.30.60">
    <property type="match status" value="1"/>
</dbReference>
<feature type="transmembrane region" description="Helical" evidence="5">
    <location>
        <begin position="104"/>
        <end position="125"/>
    </location>
</feature>
<dbReference type="GO" id="GO:0008381">
    <property type="term" value="F:mechanosensitive monoatomic ion channel activity"/>
    <property type="evidence" value="ECO:0007669"/>
    <property type="project" value="InterPro"/>
</dbReference>
<sequence length="273" mass="29284">MITMADLREVLVNYIPRVTVALLVFIIGVIVALVIRRLLVFMLRRAQFDRLCQRLGIAEVLGVVGRSPSSTVGAIAFYLLLGLAFLLALGPLGAQFISDTLSQLLLYVPRVLAAALLLVLGIAIARVLAEMADRTLLGFGVSGSRWLQGAVQGFVLFVAALLAATMLGIDVTVIVVLMVVALGGVVLTVALALGLGLRTMSENIAAGRYISQEVSKGDEIAVEGYVGRVQKISYTFTVISARDGRTYIVPNAYLMRHVVEKRSPGQDTTQDNL</sequence>
<keyword evidence="8" id="KW-1185">Reference proteome</keyword>
<dbReference type="RefSeq" id="WP_012876551.1">
    <property type="nucleotide sequence ID" value="NC_013526.1"/>
</dbReference>
<evidence type="ECO:0000259" key="6">
    <source>
        <dbReference type="Pfam" id="PF00924"/>
    </source>
</evidence>
<evidence type="ECO:0000256" key="4">
    <source>
        <dbReference type="ARBA" id="ARBA00023136"/>
    </source>
</evidence>
<dbReference type="KEGG" id="ttr:Tter_2632"/>
<dbReference type="AlphaFoldDB" id="D1CIE9"/>
<keyword evidence="2 5" id="KW-0812">Transmembrane</keyword>
<feature type="transmembrane region" description="Helical" evidence="5">
    <location>
        <begin position="14"/>
        <end position="35"/>
    </location>
</feature>
<dbReference type="OrthoDB" id="5242238at2"/>
<evidence type="ECO:0000256" key="1">
    <source>
        <dbReference type="ARBA" id="ARBA00004370"/>
    </source>
</evidence>